<evidence type="ECO:0000259" key="6">
    <source>
        <dbReference type="Pfam" id="PF12867"/>
    </source>
</evidence>
<dbReference type="HAMAP" id="MF_01256">
    <property type="entry name" value="YfiT_hydrol"/>
    <property type="match status" value="1"/>
</dbReference>
<organism evidence="7 8">
    <name type="scientific">Paenibacillus polysaccharolyticus</name>
    <dbReference type="NCBI Taxonomy" id="582692"/>
    <lineage>
        <taxon>Bacteria</taxon>
        <taxon>Bacillati</taxon>
        <taxon>Bacillota</taxon>
        <taxon>Bacilli</taxon>
        <taxon>Bacillales</taxon>
        <taxon>Paenibacillaceae</taxon>
        <taxon>Paenibacillus</taxon>
    </lineage>
</organism>
<comment type="cofactor">
    <cofactor evidence="5">
        <name>Zn(2+)</name>
        <dbReference type="ChEBI" id="CHEBI:29105"/>
    </cofactor>
    <text evidence="5">Binds 1 zinc ion per subunit.</text>
</comment>
<comment type="function">
    <text evidence="5">Possible metal-dependent hydrolase.</text>
</comment>
<dbReference type="GO" id="GO:0016787">
    <property type="term" value="F:hydrolase activity"/>
    <property type="evidence" value="ECO:0007669"/>
    <property type="project" value="UniProtKB-UniRule"/>
</dbReference>
<dbReference type="InterPro" id="IPR024775">
    <property type="entry name" value="DinB-like"/>
</dbReference>
<dbReference type="SUPFAM" id="SSF109854">
    <property type="entry name" value="DinB/YfiT-like putative metalloenzymes"/>
    <property type="match status" value="1"/>
</dbReference>
<keyword evidence="1 5" id="KW-0963">Cytoplasm</keyword>
<feature type="binding site" evidence="5">
    <location>
        <position position="157"/>
    </location>
    <ligand>
        <name>Zn(2+)</name>
        <dbReference type="ChEBI" id="CHEBI:29105"/>
    </ligand>
</feature>
<proteinExistence type="inferred from homology"/>
<dbReference type="Gene3D" id="1.20.120.450">
    <property type="entry name" value="dinb family like domain"/>
    <property type="match status" value="1"/>
</dbReference>
<comment type="subunit">
    <text evidence="5">Homodimer.</text>
</comment>
<dbReference type="EC" id="3.-.-.-" evidence="5"/>
<dbReference type="Pfam" id="PF12867">
    <property type="entry name" value="DinB_2"/>
    <property type="match status" value="1"/>
</dbReference>
<comment type="similarity">
    <text evidence="5">Belongs to the metal hydrolase YfiT family.</text>
</comment>
<gene>
    <name evidence="7" type="ORF">SAMN05720606_111165</name>
</gene>
<feature type="binding site" evidence="5">
    <location>
        <position position="161"/>
    </location>
    <ligand>
        <name>Zn(2+)</name>
        <dbReference type="ChEBI" id="CHEBI:29105"/>
    </ligand>
</feature>
<dbReference type="EMBL" id="FMVM01000011">
    <property type="protein sequence ID" value="SCY89304.1"/>
    <property type="molecule type" value="Genomic_DNA"/>
</dbReference>
<evidence type="ECO:0000256" key="5">
    <source>
        <dbReference type="HAMAP-Rule" id="MF_01256"/>
    </source>
</evidence>
<sequence length="174" mass="20390">MDYRYPIGQFTHEGEITLAHRQQWIQDIADLPKRAREAVEGLNEEQLSLPYRDGGWMLKQVIHHMADSHMNSVIRFKLALTEDTPTIRPYFEERWAELSDSKDLGVEVSLHLLDALHRRWSALLYALTDEDYAKKFYHPASKETMRLDHCLGLYAWHGKHHVAQITSLRDRLGI</sequence>
<dbReference type="RefSeq" id="WP_090922087.1">
    <property type="nucleotide sequence ID" value="NZ_FMVM01000011.1"/>
</dbReference>
<keyword evidence="4 5" id="KW-0862">Zinc</keyword>
<dbReference type="Proteomes" id="UP000198538">
    <property type="component" value="Unassembled WGS sequence"/>
</dbReference>
<keyword evidence="8" id="KW-1185">Reference proteome</keyword>
<keyword evidence="2 5" id="KW-0479">Metal-binding</keyword>
<evidence type="ECO:0000313" key="8">
    <source>
        <dbReference type="Proteomes" id="UP000198538"/>
    </source>
</evidence>
<accession>A0A1G5JMB0</accession>
<dbReference type="InterPro" id="IPR023774">
    <property type="entry name" value="Put_metal_dep_hydrolase_YfiT"/>
</dbReference>
<feature type="binding site" evidence="5">
    <location>
        <position position="64"/>
    </location>
    <ligand>
        <name>Zn(2+)</name>
        <dbReference type="ChEBI" id="CHEBI:29105"/>
    </ligand>
</feature>
<dbReference type="STRING" id="582692.SAMN05720606_111165"/>
<evidence type="ECO:0000256" key="1">
    <source>
        <dbReference type="ARBA" id="ARBA00022490"/>
    </source>
</evidence>
<dbReference type="AlphaFoldDB" id="A0A1G5JMB0"/>
<name>A0A1G5JMB0_9BACL</name>
<dbReference type="GO" id="GO:0005737">
    <property type="term" value="C:cytoplasm"/>
    <property type="evidence" value="ECO:0007669"/>
    <property type="project" value="UniProtKB-SubCell"/>
</dbReference>
<evidence type="ECO:0000256" key="4">
    <source>
        <dbReference type="ARBA" id="ARBA00022833"/>
    </source>
</evidence>
<feature type="domain" description="DinB-like" evidence="6">
    <location>
        <begin position="32"/>
        <end position="165"/>
    </location>
</feature>
<keyword evidence="3 5" id="KW-0378">Hydrolase</keyword>
<evidence type="ECO:0000313" key="7">
    <source>
        <dbReference type="EMBL" id="SCY89304.1"/>
    </source>
</evidence>
<evidence type="ECO:0000256" key="2">
    <source>
        <dbReference type="ARBA" id="ARBA00022723"/>
    </source>
</evidence>
<dbReference type="GO" id="GO:0008270">
    <property type="term" value="F:zinc ion binding"/>
    <property type="evidence" value="ECO:0007669"/>
    <property type="project" value="UniProtKB-UniRule"/>
</dbReference>
<protein>
    <recommendedName>
        <fullName evidence="5">Putative metal-dependent hydrolase SAMN05720606_111165</fullName>
        <ecNumber evidence="5">3.-.-.-</ecNumber>
    </recommendedName>
</protein>
<reference evidence="8" key="1">
    <citation type="submission" date="2016-10" db="EMBL/GenBank/DDBJ databases">
        <authorList>
            <person name="Varghese N."/>
            <person name="Submissions S."/>
        </authorList>
    </citation>
    <scope>NUCLEOTIDE SEQUENCE [LARGE SCALE GENOMIC DNA]</scope>
    <source>
        <strain evidence="8">BL9</strain>
    </source>
</reference>
<evidence type="ECO:0000256" key="3">
    <source>
        <dbReference type="ARBA" id="ARBA00022801"/>
    </source>
</evidence>
<dbReference type="NCBIfam" id="NF009807">
    <property type="entry name" value="PRK13291.1"/>
    <property type="match status" value="1"/>
</dbReference>
<comment type="subcellular location">
    <subcellularLocation>
        <location evidence="5">Cytoplasm</location>
    </subcellularLocation>
</comment>
<dbReference type="InterPro" id="IPR034660">
    <property type="entry name" value="DinB/YfiT-like"/>
</dbReference>